<comment type="caution">
    <text evidence="8">The sequence shown here is derived from an EMBL/GenBank/DDBJ whole genome shotgun (WGS) entry which is preliminary data.</text>
</comment>
<dbReference type="Proteomes" id="UP000216871">
    <property type="component" value="Unassembled WGS sequence"/>
</dbReference>
<proteinExistence type="predicted"/>
<feature type="transmembrane region" description="Helical" evidence="6">
    <location>
        <begin position="276"/>
        <end position="298"/>
    </location>
</feature>
<gene>
    <name evidence="8" type="ORF">BMYO_0653</name>
</gene>
<evidence type="ECO:0000256" key="1">
    <source>
        <dbReference type="ARBA" id="ARBA00004651"/>
    </source>
</evidence>
<evidence type="ECO:0000256" key="5">
    <source>
        <dbReference type="ARBA" id="ARBA00023136"/>
    </source>
</evidence>
<accession>A0A261FPW1</accession>
<feature type="transmembrane region" description="Helical" evidence="6">
    <location>
        <begin position="225"/>
        <end position="245"/>
    </location>
</feature>
<reference evidence="8 9" key="1">
    <citation type="journal article" date="2017" name="BMC Genomics">
        <title>Comparative genomic and phylogenomic analyses of the Bifidobacteriaceae family.</title>
        <authorList>
            <person name="Lugli G.A."/>
            <person name="Milani C."/>
            <person name="Turroni F."/>
            <person name="Duranti S."/>
            <person name="Mancabelli L."/>
            <person name="Mangifesta M."/>
            <person name="Ferrario C."/>
            <person name="Modesto M."/>
            <person name="Mattarelli P."/>
            <person name="Jiri K."/>
            <person name="van Sinderen D."/>
            <person name="Ventura M."/>
        </authorList>
    </citation>
    <scope>NUCLEOTIDE SEQUENCE [LARGE SCALE GENOMIC DNA]</scope>
    <source>
        <strain evidence="8 9">DSM 100196</strain>
    </source>
</reference>
<evidence type="ECO:0000256" key="2">
    <source>
        <dbReference type="ARBA" id="ARBA00022475"/>
    </source>
</evidence>
<dbReference type="EMBL" id="MWWW01000005">
    <property type="protein sequence ID" value="OZG60856.1"/>
    <property type="molecule type" value="Genomic_DNA"/>
</dbReference>
<evidence type="ECO:0000256" key="4">
    <source>
        <dbReference type="ARBA" id="ARBA00022989"/>
    </source>
</evidence>
<feature type="domain" description="ABC3 transporter permease C-terminal" evidence="7">
    <location>
        <begin position="228"/>
        <end position="328"/>
    </location>
</feature>
<dbReference type="AlphaFoldDB" id="A0A261FPW1"/>
<name>A0A261FPW1_9BIFI</name>
<keyword evidence="5 6" id="KW-0472">Membrane</keyword>
<keyword evidence="3 6" id="KW-0812">Transmembrane</keyword>
<protein>
    <recommendedName>
        <fullName evidence="7">ABC3 transporter permease C-terminal domain-containing protein</fullName>
    </recommendedName>
</protein>
<dbReference type="Pfam" id="PF02687">
    <property type="entry name" value="FtsX"/>
    <property type="match status" value="1"/>
</dbReference>
<keyword evidence="2" id="KW-1003">Cell membrane</keyword>
<sequence length="341" mass="36099">MLKITRHLKFFSTSICAISLLLGMLSSFLAWAVYWSVLDWRGSQWGMFDAKTQLVLTASADAGHDDGKNLEATRDLAEYLSGHGISLLEGSVGDGWPAIVFQSSGASIGWADALPQECRNMNSRVACVIESSFSAGQWREHGDAPLLPAGFSVGGVVRVPGANVGGNLQYVLPLGAVPLFPGSVYVNTSDPQRLREISDLFARCGMDVTQPQAQSLWSSLAGDSFVGITLLFLVLALVCACVCVMTMETARKADLHVRRLFGATGRQVWAGRVREAVVPIVAGVLAGTVLSAVLITVVSGRTGIGPAAAFAAAFISGTVLTALVTALAEWLGIRSNDEVER</sequence>
<keyword evidence="9" id="KW-1185">Reference proteome</keyword>
<evidence type="ECO:0000313" key="8">
    <source>
        <dbReference type="EMBL" id="OZG60856.1"/>
    </source>
</evidence>
<organism evidence="8 9">
    <name type="scientific">Bifidobacterium myosotis</name>
    <dbReference type="NCBI Taxonomy" id="1630166"/>
    <lineage>
        <taxon>Bacteria</taxon>
        <taxon>Bacillati</taxon>
        <taxon>Actinomycetota</taxon>
        <taxon>Actinomycetes</taxon>
        <taxon>Bifidobacteriales</taxon>
        <taxon>Bifidobacteriaceae</taxon>
        <taxon>Bifidobacterium</taxon>
    </lineage>
</organism>
<feature type="transmembrane region" description="Helical" evidence="6">
    <location>
        <begin position="304"/>
        <end position="331"/>
    </location>
</feature>
<feature type="transmembrane region" description="Helical" evidence="6">
    <location>
        <begin position="12"/>
        <end position="37"/>
    </location>
</feature>
<evidence type="ECO:0000259" key="7">
    <source>
        <dbReference type="Pfam" id="PF02687"/>
    </source>
</evidence>
<dbReference type="InterPro" id="IPR003838">
    <property type="entry name" value="ABC3_permease_C"/>
</dbReference>
<comment type="subcellular location">
    <subcellularLocation>
        <location evidence="1">Cell membrane</location>
        <topology evidence="1">Multi-pass membrane protein</topology>
    </subcellularLocation>
</comment>
<evidence type="ECO:0000313" key="9">
    <source>
        <dbReference type="Proteomes" id="UP000216871"/>
    </source>
</evidence>
<evidence type="ECO:0000256" key="6">
    <source>
        <dbReference type="SAM" id="Phobius"/>
    </source>
</evidence>
<keyword evidence="4 6" id="KW-1133">Transmembrane helix</keyword>
<evidence type="ECO:0000256" key="3">
    <source>
        <dbReference type="ARBA" id="ARBA00022692"/>
    </source>
</evidence>
<dbReference type="GO" id="GO:0005886">
    <property type="term" value="C:plasma membrane"/>
    <property type="evidence" value="ECO:0007669"/>
    <property type="project" value="UniProtKB-SubCell"/>
</dbReference>